<organism evidence="1 2">
    <name type="scientific">Heterorhabditis bacteriophora</name>
    <name type="common">Entomopathogenic nematode worm</name>
    <dbReference type="NCBI Taxonomy" id="37862"/>
    <lineage>
        <taxon>Eukaryota</taxon>
        <taxon>Metazoa</taxon>
        <taxon>Ecdysozoa</taxon>
        <taxon>Nematoda</taxon>
        <taxon>Chromadorea</taxon>
        <taxon>Rhabditida</taxon>
        <taxon>Rhabditina</taxon>
        <taxon>Rhabditomorpha</taxon>
        <taxon>Strongyloidea</taxon>
        <taxon>Heterorhabditidae</taxon>
        <taxon>Heterorhabditis</taxon>
    </lineage>
</organism>
<name>A0A1I7WV70_HETBA</name>
<accession>A0A1I7WV70</accession>
<evidence type="ECO:0000313" key="2">
    <source>
        <dbReference type="WBParaSite" id="Hba_09057"/>
    </source>
</evidence>
<evidence type="ECO:0000313" key="1">
    <source>
        <dbReference type="Proteomes" id="UP000095283"/>
    </source>
</evidence>
<dbReference type="Proteomes" id="UP000095283">
    <property type="component" value="Unplaced"/>
</dbReference>
<protein>
    <submittedName>
        <fullName evidence="2">Uncharacterized protein</fullName>
    </submittedName>
</protein>
<proteinExistence type="predicted"/>
<reference evidence="2" key="1">
    <citation type="submission" date="2016-11" db="UniProtKB">
        <authorList>
            <consortium name="WormBaseParasite"/>
        </authorList>
    </citation>
    <scope>IDENTIFICATION</scope>
</reference>
<keyword evidence="1" id="KW-1185">Reference proteome</keyword>
<sequence>MRCGVGFRPHATSSFRRGFFPLMRSPNEEKAKKIADGFIKKSIIDL</sequence>
<dbReference type="AlphaFoldDB" id="A0A1I7WV70"/>
<dbReference type="WBParaSite" id="Hba_09057">
    <property type="protein sequence ID" value="Hba_09057"/>
    <property type="gene ID" value="Hba_09057"/>
</dbReference>